<proteinExistence type="predicted"/>
<evidence type="ECO:0000313" key="2">
    <source>
        <dbReference type="Proteomes" id="UP001217089"/>
    </source>
</evidence>
<evidence type="ECO:0000313" key="1">
    <source>
        <dbReference type="EMBL" id="KAJ8312556.1"/>
    </source>
</evidence>
<gene>
    <name evidence="1" type="ORF">KUTeg_009929</name>
</gene>
<keyword evidence="2" id="KW-1185">Reference proteome</keyword>
<sequence>MSKESKDEKQLKKQESALKEHMKLREKMRIDKILEEYEPPEVITSQPCWNIFLMTSYLLFLVEHKPTLMEIQDVQKK</sequence>
<dbReference type="EMBL" id="JARBDR010000440">
    <property type="protein sequence ID" value="KAJ8312556.1"/>
    <property type="molecule type" value="Genomic_DNA"/>
</dbReference>
<comment type="caution">
    <text evidence="1">The sequence shown here is derived from an EMBL/GenBank/DDBJ whole genome shotgun (WGS) entry which is preliminary data.</text>
</comment>
<reference evidence="1 2" key="1">
    <citation type="submission" date="2022-12" db="EMBL/GenBank/DDBJ databases">
        <title>Chromosome-level genome of Tegillarca granosa.</title>
        <authorList>
            <person name="Kim J."/>
        </authorList>
    </citation>
    <scope>NUCLEOTIDE SEQUENCE [LARGE SCALE GENOMIC DNA]</scope>
    <source>
        <strain evidence="1">Teg-2019</strain>
        <tissue evidence="1">Adductor muscle</tissue>
    </source>
</reference>
<dbReference type="Proteomes" id="UP001217089">
    <property type="component" value="Unassembled WGS sequence"/>
</dbReference>
<accession>A0ABQ9F7K8</accession>
<organism evidence="1 2">
    <name type="scientific">Tegillarca granosa</name>
    <name type="common">Malaysian cockle</name>
    <name type="synonym">Anadara granosa</name>
    <dbReference type="NCBI Taxonomy" id="220873"/>
    <lineage>
        <taxon>Eukaryota</taxon>
        <taxon>Metazoa</taxon>
        <taxon>Spiralia</taxon>
        <taxon>Lophotrochozoa</taxon>
        <taxon>Mollusca</taxon>
        <taxon>Bivalvia</taxon>
        <taxon>Autobranchia</taxon>
        <taxon>Pteriomorphia</taxon>
        <taxon>Arcoida</taxon>
        <taxon>Arcoidea</taxon>
        <taxon>Arcidae</taxon>
        <taxon>Tegillarca</taxon>
    </lineage>
</organism>
<protein>
    <submittedName>
        <fullName evidence="1">Uncharacterized protein</fullName>
    </submittedName>
</protein>
<name>A0ABQ9F7K8_TEGGR</name>